<sequence length="68" mass="7597">MLIQADGNVPIWHRSSGGYLSLSTPEVCRLHPSSRGGRADNDPSSASSCIGWLHLWCPEMENRVEKRF</sequence>
<dbReference type="EMBL" id="JAFNEN010000184">
    <property type="protein sequence ID" value="KAG8190424.1"/>
    <property type="molecule type" value="Genomic_DNA"/>
</dbReference>
<name>A0AAV6V1I9_9ARAC</name>
<dbReference type="Proteomes" id="UP000827092">
    <property type="component" value="Unassembled WGS sequence"/>
</dbReference>
<proteinExistence type="predicted"/>
<organism evidence="1 2">
    <name type="scientific">Oedothorax gibbosus</name>
    <dbReference type="NCBI Taxonomy" id="931172"/>
    <lineage>
        <taxon>Eukaryota</taxon>
        <taxon>Metazoa</taxon>
        <taxon>Ecdysozoa</taxon>
        <taxon>Arthropoda</taxon>
        <taxon>Chelicerata</taxon>
        <taxon>Arachnida</taxon>
        <taxon>Araneae</taxon>
        <taxon>Araneomorphae</taxon>
        <taxon>Entelegynae</taxon>
        <taxon>Araneoidea</taxon>
        <taxon>Linyphiidae</taxon>
        <taxon>Erigoninae</taxon>
        <taxon>Oedothorax</taxon>
    </lineage>
</organism>
<evidence type="ECO:0000313" key="1">
    <source>
        <dbReference type="EMBL" id="KAG8190424.1"/>
    </source>
</evidence>
<keyword evidence="2" id="KW-1185">Reference proteome</keyword>
<protein>
    <submittedName>
        <fullName evidence="1">Uncharacterized protein</fullName>
    </submittedName>
</protein>
<accession>A0AAV6V1I9</accession>
<comment type="caution">
    <text evidence="1">The sequence shown here is derived from an EMBL/GenBank/DDBJ whole genome shotgun (WGS) entry which is preliminary data.</text>
</comment>
<gene>
    <name evidence="1" type="ORF">JTE90_009261</name>
</gene>
<dbReference type="AlphaFoldDB" id="A0AAV6V1I9"/>
<reference evidence="1 2" key="1">
    <citation type="journal article" date="2022" name="Nat. Ecol. Evol.">
        <title>A masculinizing supergene underlies an exaggerated male reproductive morph in a spider.</title>
        <authorList>
            <person name="Hendrickx F."/>
            <person name="De Corte Z."/>
            <person name="Sonet G."/>
            <person name="Van Belleghem S.M."/>
            <person name="Kostlbacher S."/>
            <person name="Vangestel C."/>
        </authorList>
    </citation>
    <scope>NUCLEOTIDE SEQUENCE [LARGE SCALE GENOMIC DNA]</scope>
    <source>
        <strain evidence="1">W744_W776</strain>
    </source>
</reference>
<evidence type="ECO:0000313" key="2">
    <source>
        <dbReference type="Proteomes" id="UP000827092"/>
    </source>
</evidence>